<reference evidence="1 2" key="1">
    <citation type="submission" date="2018-03" db="EMBL/GenBank/DDBJ databases">
        <title>Whole genome sequencing of Histamine producing bacteria.</title>
        <authorList>
            <person name="Butler K."/>
        </authorList>
    </citation>
    <scope>NUCLEOTIDE SEQUENCE [LARGE SCALE GENOMIC DNA]</scope>
    <source>
        <strain evidence="1 2">ATCC 51761</strain>
    </source>
</reference>
<name>A0ABX5GSK3_9GAMM</name>
<dbReference type="RefSeq" id="WP_045036738.1">
    <property type="nucleotide sequence ID" value="NZ_JZSR01000012.1"/>
</dbReference>
<proteinExistence type="predicted"/>
<comment type="caution">
    <text evidence="1">The sequence shown here is derived from an EMBL/GenBank/DDBJ whole genome shotgun (WGS) entry which is preliminary data.</text>
</comment>
<evidence type="ECO:0000313" key="2">
    <source>
        <dbReference type="Proteomes" id="UP000241190"/>
    </source>
</evidence>
<sequence>MTITILDFFKKAQRPLYYKTKMNQLRVGEILSLGGLKQDEGYAQAYIRKEPRKTWSFHALWTMPGKAIWAEGSFSVKNKMVILTPGTADENLTYFFVVCRRLADLIAQEREKYTDDDDAIQTSWYQRQGVHALFDGQVICRLGNTSCNNYHQKLLLSTASKQAISMNPLLALGVEC</sequence>
<evidence type="ECO:0000313" key="1">
    <source>
        <dbReference type="EMBL" id="PSW96665.1"/>
    </source>
</evidence>
<dbReference type="Proteomes" id="UP000241190">
    <property type="component" value="Unassembled WGS sequence"/>
</dbReference>
<keyword evidence="2" id="KW-1185">Reference proteome</keyword>
<protein>
    <submittedName>
        <fullName evidence="1">Uncharacterized protein</fullName>
    </submittedName>
</protein>
<dbReference type="EMBL" id="PYOP01000012">
    <property type="protein sequence ID" value="PSW96665.1"/>
    <property type="molecule type" value="Genomic_DNA"/>
</dbReference>
<accession>A0ABX5GSK3</accession>
<gene>
    <name evidence="1" type="ORF">C9J52_09575</name>
</gene>
<organism evidence="1 2">
    <name type="scientific">Photobacterium iliopiscarium</name>
    <dbReference type="NCBI Taxonomy" id="56192"/>
    <lineage>
        <taxon>Bacteria</taxon>
        <taxon>Pseudomonadati</taxon>
        <taxon>Pseudomonadota</taxon>
        <taxon>Gammaproteobacteria</taxon>
        <taxon>Vibrionales</taxon>
        <taxon>Vibrionaceae</taxon>
        <taxon>Photobacterium</taxon>
    </lineage>
</organism>